<accession>A0AAJ7WGG4</accession>
<evidence type="ECO:0000259" key="2">
    <source>
        <dbReference type="Pfam" id="PF21788"/>
    </source>
</evidence>
<dbReference type="KEGG" id="ccal:113465206"/>
<reference evidence="4" key="1">
    <citation type="submission" date="2025-08" db="UniProtKB">
        <authorList>
            <consortium name="RefSeq"/>
        </authorList>
    </citation>
    <scope>IDENTIFICATION</scope>
    <source>
        <tissue evidence="4">Whole body</tissue>
    </source>
</reference>
<dbReference type="GeneID" id="113465206"/>
<evidence type="ECO:0000313" key="3">
    <source>
        <dbReference type="Proteomes" id="UP000694925"/>
    </source>
</evidence>
<sequence>MTHCMIVYRELRQDKLVDHIRLVFMLRGVSKKWKQTICYTFSKGPAKSENIKRLLKEIIEKLNGSHGFKIVAIVCDQGSNRQIYLRNEQEPRRRILIANSEIVPLYDVPHLLKGIRNNLLKKNLIWITHEGRVEAKWDDVVTAYKIDLSSGRLRRLPRITEGHVIPDKINKMKVIHAARILSYSMALAITYMAQHNESDSSGLYTMRTTAFGTGEIINFFDELFDSINGNTLRDPRGCVGPDGRFAPRDLRWGTGYHRPRGLSHTGSRQ</sequence>
<dbReference type="InterPro" id="IPR048365">
    <property type="entry name" value="TNP-like_RNaseH_N"/>
</dbReference>
<feature type="domain" description="Transposable element P transposase-like GTP-binding insertion" evidence="2">
    <location>
        <begin position="110"/>
        <end position="231"/>
    </location>
</feature>
<dbReference type="Pfam" id="PF21787">
    <property type="entry name" value="TNP-like_RNaseH_N"/>
    <property type="match status" value="1"/>
</dbReference>
<protein>
    <submittedName>
        <fullName evidence="4">Uncharacterized protein LOC113465206</fullName>
    </submittedName>
</protein>
<dbReference type="AlphaFoldDB" id="A0AAJ7WGG4"/>
<dbReference type="RefSeq" id="XP_026675297.1">
    <property type="nucleotide sequence ID" value="XM_026819496.1"/>
</dbReference>
<evidence type="ECO:0000259" key="1">
    <source>
        <dbReference type="Pfam" id="PF21787"/>
    </source>
</evidence>
<proteinExistence type="predicted"/>
<dbReference type="InterPro" id="IPR048366">
    <property type="entry name" value="TNP-like_GBD"/>
</dbReference>
<evidence type="ECO:0000313" key="4">
    <source>
        <dbReference type="RefSeq" id="XP_026675297.1"/>
    </source>
</evidence>
<dbReference type="Proteomes" id="UP000694925">
    <property type="component" value="Unplaced"/>
</dbReference>
<organism evidence="3 4">
    <name type="scientific">Ceratina calcarata</name>
    <dbReference type="NCBI Taxonomy" id="156304"/>
    <lineage>
        <taxon>Eukaryota</taxon>
        <taxon>Metazoa</taxon>
        <taxon>Ecdysozoa</taxon>
        <taxon>Arthropoda</taxon>
        <taxon>Hexapoda</taxon>
        <taxon>Insecta</taxon>
        <taxon>Pterygota</taxon>
        <taxon>Neoptera</taxon>
        <taxon>Endopterygota</taxon>
        <taxon>Hymenoptera</taxon>
        <taxon>Apocrita</taxon>
        <taxon>Aculeata</taxon>
        <taxon>Apoidea</taxon>
        <taxon>Anthophila</taxon>
        <taxon>Apidae</taxon>
        <taxon>Ceratina</taxon>
        <taxon>Zadontomerus</taxon>
    </lineage>
</organism>
<feature type="domain" description="Transposable element P transposase-like RNase H" evidence="1">
    <location>
        <begin position="21"/>
        <end position="82"/>
    </location>
</feature>
<dbReference type="Pfam" id="PF21788">
    <property type="entry name" value="TNP-like_GBD"/>
    <property type="match status" value="1"/>
</dbReference>
<keyword evidence="3" id="KW-1185">Reference proteome</keyword>
<gene>
    <name evidence="4" type="primary">LOC113465206</name>
</gene>
<name>A0AAJ7WGG4_9HYME</name>